<keyword evidence="1" id="KW-1133">Transmembrane helix</keyword>
<proteinExistence type="predicted"/>
<sequence>MKLLPIDRTELRSTATPEELVTRLADLVTQGHTAPQRPFRGKLQGRRFELVRNVGRPHAVVLGEIATAGGGSVVRLRFRLRWALAAFLGVWFAFFSYAAVANLRGLASGVAGIVLALVAGTTTVGFAAALLTAPFRCDVRAALETLRAAIERG</sequence>
<dbReference type="AlphaFoldDB" id="Q2IMU7"/>
<dbReference type="EMBL" id="CP000251">
    <property type="protein sequence ID" value="ABC80132.1"/>
    <property type="molecule type" value="Genomic_DNA"/>
</dbReference>
<dbReference type="RefSeq" id="WP_011419415.1">
    <property type="nucleotide sequence ID" value="NC_007760.1"/>
</dbReference>
<keyword evidence="1" id="KW-0472">Membrane</keyword>
<protein>
    <submittedName>
        <fullName evidence="2">Uncharacterized protein</fullName>
    </submittedName>
</protein>
<dbReference type="HOGENOM" id="CLU_1709454_0_0_7"/>
<evidence type="ECO:0000313" key="3">
    <source>
        <dbReference type="Proteomes" id="UP000001935"/>
    </source>
</evidence>
<keyword evidence="1" id="KW-0812">Transmembrane</keyword>
<gene>
    <name evidence="2" type="ordered locus">Adeh_0356</name>
</gene>
<dbReference type="KEGG" id="ade:Adeh_0356"/>
<dbReference type="Proteomes" id="UP000001935">
    <property type="component" value="Chromosome"/>
</dbReference>
<feature type="transmembrane region" description="Helical" evidence="1">
    <location>
        <begin position="82"/>
        <end position="100"/>
    </location>
</feature>
<accession>Q2IMU7</accession>
<feature type="transmembrane region" description="Helical" evidence="1">
    <location>
        <begin position="106"/>
        <end position="131"/>
    </location>
</feature>
<name>Q2IMU7_ANADE</name>
<reference evidence="2 3" key="1">
    <citation type="submission" date="2006-01" db="EMBL/GenBank/DDBJ databases">
        <title>Complete sequence of Anaeromyxobacter dehalogenans 2CP-C.</title>
        <authorList>
            <consortium name="US DOE Joint Genome Institute"/>
            <person name="Copeland A."/>
            <person name="Lucas S."/>
            <person name="Lapidus A."/>
            <person name="Barry K."/>
            <person name="Detter J.C."/>
            <person name="Glavina T."/>
            <person name="Hammon N."/>
            <person name="Israni S."/>
            <person name="Pitluck S."/>
            <person name="Brettin T."/>
            <person name="Bruce D."/>
            <person name="Han C."/>
            <person name="Tapia R."/>
            <person name="Gilna P."/>
            <person name="Kiss H."/>
            <person name="Schmutz J."/>
            <person name="Larimer F."/>
            <person name="Land M."/>
            <person name="Kyrpides N."/>
            <person name="Anderson I."/>
            <person name="Sanford R.A."/>
            <person name="Ritalahti K.M."/>
            <person name="Thomas H.S."/>
            <person name="Kirby J.R."/>
            <person name="Zhulin I.B."/>
            <person name="Loeffler F.E."/>
            <person name="Richardson P."/>
        </authorList>
    </citation>
    <scope>NUCLEOTIDE SEQUENCE [LARGE SCALE GENOMIC DNA]</scope>
    <source>
        <strain evidence="2 3">2CP-C</strain>
    </source>
</reference>
<organism evidence="2 3">
    <name type="scientific">Anaeromyxobacter dehalogenans (strain 2CP-C)</name>
    <dbReference type="NCBI Taxonomy" id="290397"/>
    <lineage>
        <taxon>Bacteria</taxon>
        <taxon>Pseudomonadati</taxon>
        <taxon>Myxococcota</taxon>
        <taxon>Myxococcia</taxon>
        <taxon>Myxococcales</taxon>
        <taxon>Cystobacterineae</taxon>
        <taxon>Anaeromyxobacteraceae</taxon>
        <taxon>Anaeromyxobacter</taxon>
    </lineage>
</organism>
<evidence type="ECO:0000256" key="1">
    <source>
        <dbReference type="SAM" id="Phobius"/>
    </source>
</evidence>
<evidence type="ECO:0000313" key="2">
    <source>
        <dbReference type="EMBL" id="ABC80132.1"/>
    </source>
</evidence>